<evidence type="ECO:0000313" key="20">
    <source>
        <dbReference type="Proteomes" id="UP000295711"/>
    </source>
</evidence>
<proteinExistence type="inferred from homology"/>
<evidence type="ECO:0000256" key="6">
    <source>
        <dbReference type="ARBA" id="ARBA00013376"/>
    </source>
</evidence>
<sequence length="430" mass="46771">MEKETKSIRIAIMGAGTVGGGVYKLLQMRKSDMYQRVGADIEIAKILVKSIPETRKDVDASLLTENFDDIMNDDSIQLVVEVMGGIEPARTFILRCLNSGKSVVSANKDLIAVHGRELLDAAEANKVDFMFEASCAGGIPIIRPLKQCLIANEITEIMGIVNGTTNYILTKMAQEGMEFEEALAKATELGYAEADPTADVEGLDAGRKMAIMGSIGFHSRITFDDVYTEGITHITSKDIKYAKDMDCVIKLLGIARNTDNGVEVRVHPTLISKEHPLASVNDVFNAVFVHGDAVDDTMFYGRGAGEMPTASAVVGDVLEVARNIKGKCLGMFGCTCYRELPIKQIGDIESKYFMRMVVRDCAGVLGNVASILGNNHVSIEKIIQKPAGCDTAEIVAITDVVQEKNFKAAMQTLNDMSFVQEISSMIRVYA</sequence>
<dbReference type="Gene3D" id="3.30.70.260">
    <property type="match status" value="1"/>
</dbReference>
<feature type="domain" description="ACT" evidence="18">
    <location>
        <begin position="353"/>
        <end position="427"/>
    </location>
</feature>
<evidence type="ECO:0000256" key="10">
    <source>
        <dbReference type="ARBA" id="ARBA00023002"/>
    </source>
</evidence>
<dbReference type="InterPro" id="IPR019811">
    <property type="entry name" value="HDH_CS"/>
</dbReference>
<keyword evidence="7 16" id="KW-0028">Amino-acid biosynthesis</keyword>
<reference evidence="19 20" key="1">
    <citation type="submission" date="2019-03" db="EMBL/GenBank/DDBJ databases">
        <title>Genomic Encyclopedia of Type Strains, Phase IV (KMG-IV): sequencing the most valuable type-strain genomes for metagenomic binning, comparative biology and taxonomic classification.</title>
        <authorList>
            <person name="Goeker M."/>
        </authorList>
    </citation>
    <scope>NUCLEOTIDE SEQUENCE [LARGE SCALE GENOMIC DNA]</scope>
    <source>
        <strain evidence="19 20">DSM 28559</strain>
    </source>
</reference>
<evidence type="ECO:0000256" key="1">
    <source>
        <dbReference type="ARBA" id="ARBA00001920"/>
    </source>
</evidence>
<dbReference type="GO" id="GO:0009086">
    <property type="term" value="P:methionine biosynthetic process"/>
    <property type="evidence" value="ECO:0007669"/>
    <property type="project" value="UniProtKB-KW"/>
</dbReference>
<name>A0A4R2LD97_9FIRM</name>
<dbReference type="InterPro" id="IPR036291">
    <property type="entry name" value="NAD(P)-bd_dom_sf"/>
</dbReference>
<evidence type="ECO:0000256" key="15">
    <source>
        <dbReference type="PIRSR" id="PIRSR000098-2"/>
    </source>
</evidence>
<dbReference type="SUPFAM" id="SSF55021">
    <property type="entry name" value="ACT-like"/>
    <property type="match status" value="1"/>
</dbReference>
<evidence type="ECO:0000256" key="5">
    <source>
        <dbReference type="ARBA" id="ARBA00013213"/>
    </source>
</evidence>
<comment type="pathway">
    <text evidence="2 16">Amino-acid biosynthesis; L-threonine biosynthesis; L-threonine from L-aspartate: step 3/5.</text>
</comment>
<keyword evidence="9 15" id="KW-0521">NADP</keyword>
<dbReference type="InterPro" id="IPR016204">
    <property type="entry name" value="HDH"/>
</dbReference>
<evidence type="ECO:0000256" key="7">
    <source>
        <dbReference type="ARBA" id="ARBA00022605"/>
    </source>
</evidence>
<dbReference type="UniPathway" id="UPA00051">
    <property type="reaction ID" value="UER00465"/>
</dbReference>
<dbReference type="Gene3D" id="3.40.50.720">
    <property type="entry name" value="NAD(P)-binding Rossmann-like Domain"/>
    <property type="match status" value="1"/>
</dbReference>
<feature type="binding site" evidence="15">
    <location>
        <position position="108"/>
    </location>
    <ligand>
        <name>NADPH</name>
        <dbReference type="ChEBI" id="CHEBI:57783"/>
    </ligand>
</feature>
<dbReference type="OrthoDB" id="9808167at2"/>
<dbReference type="Pfam" id="PF00742">
    <property type="entry name" value="Homoserine_dh"/>
    <property type="match status" value="1"/>
</dbReference>
<evidence type="ECO:0000256" key="2">
    <source>
        <dbReference type="ARBA" id="ARBA00005056"/>
    </source>
</evidence>
<dbReference type="RefSeq" id="WP_132091293.1">
    <property type="nucleotide sequence ID" value="NZ_JANKAQ010000008.1"/>
</dbReference>
<evidence type="ECO:0000256" key="3">
    <source>
        <dbReference type="ARBA" id="ARBA00005062"/>
    </source>
</evidence>
<dbReference type="UniPathway" id="UPA00050">
    <property type="reaction ID" value="UER00063"/>
</dbReference>
<dbReference type="EMBL" id="SLXA01000006">
    <property type="protein sequence ID" value="TCO84638.1"/>
    <property type="molecule type" value="Genomic_DNA"/>
</dbReference>
<evidence type="ECO:0000256" key="9">
    <source>
        <dbReference type="ARBA" id="ARBA00022857"/>
    </source>
</evidence>
<protein>
    <recommendedName>
        <fullName evidence="6 16">Homoserine dehydrogenase</fullName>
        <ecNumber evidence="5 16">1.1.1.3</ecNumber>
    </recommendedName>
</protein>
<dbReference type="FunFam" id="3.30.360.10:FF:000005">
    <property type="entry name" value="Homoserine dehydrogenase"/>
    <property type="match status" value="1"/>
</dbReference>
<dbReference type="InterPro" id="IPR001342">
    <property type="entry name" value="HDH_cat"/>
</dbReference>
<dbReference type="Pfam" id="PF01842">
    <property type="entry name" value="ACT"/>
    <property type="match status" value="1"/>
</dbReference>
<dbReference type="GO" id="GO:0050661">
    <property type="term" value="F:NADP binding"/>
    <property type="evidence" value="ECO:0007669"/>
    <property type="project" value="InterPro"/>
</dbReference>
<evidence type="ECO:0000256" key="11">
    <source>
        <dbReference type="ARBA" id="ARBA00023053"/>
    </source>
</evidence>
<evidence type="ECO:0000256" key="16">
    <source>
        <dbReference type="RuleBase" id="RU000579"/>
    </source>
</evidence>
<feature type="active site" description="Proton donor" evidence="14">
    <location>
        <position position="208"/>
    </location>
</feature>
<evidence type="ECO:0000256" key="13">
    <source>
        <dbReference type="ARBA" id="ARBA00048841"/>
    </source>
</evidence>
<dbReference type="PANTHER" id="PTHR43331:SF1">
    <property type="entry name" value="HOMOSERINE DEHYDROGENASE"/>
    <property type="match status" value="1"/>
</dbReference>
<evidence type="ECO:0000256" key="17">
    <source>
        <dbReference type="RuleBase" id="RU004171"/>
    </source>
</evidence>
<dbReference type="GO" id="GO:0009088">
    <property type="term" value="P:threonine biosynthetic process"/>
    <property type="evidence" value="ECO:0007669"/>
    <property type="project" value="UniProtKB-UniPathway"/>
</dbReference>
<dbReference type="CDD" id="cd04881">
    <property type="entry name" value="ACT_HSDH-Hom"/>
    <property type="match status" value="1"/>
</dbReference>
<dbReference type="PIRSF" id="PIRSF000098">
    <property type="entry name" value="Homoser_dehydrog"/>
    <property type="match status" value="1"/>
</dbReference>
<feature type="binding site" evidence="15">
    <location>
        <begin position="13"/>
        <end position="20"/>
    </location>
    <ligand>
        <name>NADP(+)</name>
        <dbReference type="ChEBI" id="CHEBI:58349"/>
    </ligand>
</feature>
<evidence type="ECO:0000256" key="8">
    <source>
        <dbReference type="ARBA" id="ARBA00022697"/>
    </source>
</evidence>
<feature type="binding site" evidence="15">
    <location>
        <position position="193"/>
    </location>
    <ligand>
        <name>L-homoserine</name>
        <dbReference type="ChEBI" id="CHEBI:57476"/>
    </ligand>
</feature>
<evidence type="ECO:0000256" key="14">
    <source>
        <dbReference type="PIRSR" id="PIRSR000098-1"/>
    </source>
</evidence>
<dbReference type="AlphaFoldDB" id="A0A4R2LD97"/>
<gene>
    <name evidence="19" type="ORF">EV212_10665</name>
</gene>
<keyword evidence="20" id="KW-1185">Reference proteome</keyword>
<dbReference type="EC" id="1.1.1.3" evidence="5 16"/>
<comment type="similarity">
    <text evidence="4 17">Belongs to the homoserine dehydrogenase family.</text>
</comment>
<dbReference type="InterPro" id="IPR005106">
    <property type="entry name" value="Asp/hSer_DH_NAD-bd"/>
</dbReference>
<keyword evidence="12 16" id="KW-0486">Methionine biosynthesis</keyword>
<dbReference type="PROSITE" id="PS01042">
    <property type="entry name" value="HOMOSER_DHGENASE"/>
    <property type="match status" value="1"/>
</dbReference>
<dbReference type="GO" id="GO:0004412">
    <property type="term" value="F:homoserine dehydrogenase activity"/>
    <property type="evidence" value="ECO:0007669"/>
    <property type="project" value="UniProtKB-EC"/>
</dbReference>
<evidence type="ECO:0000256" key="4">
    <source>
        <dbReference type="ARBA" id="ARBA00006753"/>
    </source>
</evidence>
<evidence type="ECO:0000313" key="19">
    <source>
        <dbReference type="EMBL" id="TCO84638.1"/>
    </source>
</evidence>
<dbReference type="PROSITE" id="PS51671">
    <property type="entry name" value="ACT"/>
    <property type="match status" value="1"/>
</dbReference>
<dbReference type="Pfam" id="PF03447">
    <property type="entry name" value="NAD_binding_3"/>
    <property type="match status" value="1"/>
</dbReference>
<dbReference type="SUPFAM" id="SSF51735">
    <property type="entry name" value="NAD(P)-binding Rossmann-fold domains"/>
    <property type="match status" value="1"/>
</dbReference>
<dbReference type="Proteomes" id="UP000295711">
    <property type="component" value="Unassembled WGS sequence"/>
</dbReference>
<organism evidence="19 20">
    <name type="scientific">Frisingicoccus caecimuris</name>
    <dbReference type="NCBI Taxonomy" id="1796636"/>
    <lineage>
        <taxon>Bacteria</taxon>
        <taxon>Bacillati</taxon>
        <taxon>Bacillota</taxon>
        <taxon>Clostridia</taxon>
        <taxon>Lachnospirales</taxon>
        <taxon>Lachnospiraceae</taxon>
        <taxon>Frisingicoccus</taxon>
    </lineage>
</organism>
<comment type="pathway">
    <text evidence="3 16">Amino-acid biosynthesis; L-methionine biosynthesis via de novo pathway; L-homoserine from L-aspartate: step 3/3.</text>
</comment>
<evidence type="ECO:0000259" key="18">
    <source>
        <dbReference type="PROSITE" id="PS51671"/>
    </source>
</evidence>
<dbReference type="Gene3D" id="3.30.360.10">
    <property type="entry name" value="Dihydrodipicolinate Reductase, domain 2"/>
    <property type="match status" value="1"/>
</dbReference>
<dbReference type="InterPro" id="IPR002912">
    <property type="entry name" value="ACT_dom"/>
</dbReference>
<evidence type="ECO:0000256" key="12">
    <source>
        <dbReference type="ARBA" id="ARBA00023167"/>
    </source>
</evidence>
<comment type="caution">
    <text evidence="19">The sequence shown here is derived from an EMBL/GenBank/DDBJ whole genome shotgun (WGS) entry which is preliminary data.</text>
</comment>
<accession>A0A4R2LD97</accession>
<dbReference type="SUPFAM" id="SSF55347">
    <property type="entry name" value="Glyceraldehyde-3-phosphate dehydrogenase-like, C-terminal domain"/>
    <property type="match status" value="1"/>
</dbReference>
<dbReference type="PANTHER" id="PTHR43331">
    <property type="entry name" value="HOMOSERINE DEHYDROGENASE"/>
    <property type="match status" value="1"/>
</dbReference>
<keyword evidence="10 16" id="KW-0560">Oxidoreductase</keyword>
<dbReference type="NCBIfam" id="NF004976">
    <property type="entry name" value="PRK06349.1"/>
    <property type="match status" value="1"/>
</dbReference>
<keyword evidence="8 16" id="KW-0791">Threonine biosynthesis</keyword>
<comment type="cofactor">
    <cofactor evidence="1">
        <name>a metal cation</name>
        <dbReference type="ChEBI" id="CHEBI:25213"/>
    </cofactor>
</comment>
<comment type="catalytic activity">
    <reaction evidence="13">
        <text>L-homoserine + NADP(+) = L-aspartate 4-semialdehyde + NADPH + H(+)</text>
        <dbReference type="Rhea" id="RHEA:15761"/>
        <dbReference type="ChEBI" id="CHEBI:15378"/>
        <dbReference type="ChEBI" id="CHEBI:57476"/>
        <dbReference type="ChEBI" id="CHEBI:57783"/>
        <dbReference type="ChEBI" id="CHEBI:58349"/>
        <dbReference type="ChEBI" id="CHEBI:537519"/>
        <dbReference type="EC" id="1.1.1.3"/>
    </reaction>
    <physiologicalReaction direction="right-to-left" evidence="13">
        <dbReference type="Rhea" id="RHEA:15763"/>
    </physiologicalReaction>
</comment>
<keyword evidence="11" id="KW-0915">Sodium</keyword>
<dbReference type="InterPro" id="IPR045865">
    <property type="entry name" value="ACT-like_dom_sf"/>
</dbReference>